<feature type="transmembrane region" description="Helical" evidence="6">
    <location>
        <begin position="178"/>
        <end position="195"/>
    </location>
</feature>
<evidence type="ECO:0000256" key="2">
    <source>
        <dbReference type="ARBA" id="ARBA00022475"/>
    </source>
</evidence>
<evidence type="ECO:0000313" key="7">
    <source>
        <dbReference type="EMBL" id="PZQ52562.1"/>
    </source>
</evidence>
<dbReference type="Pfam" id="PF01810">
    <property type="entry name" value="LysE"/>
    <property type="match status" value="1"/>
</dbReference>
<evidence type="ECO:0000313" key="8">
    <source>
        <dbReference type="Proteomes" id="UP000249185"/>
    </source>
</evidence>
<evidence type="ECO:0000256" key="4">
    <source>
        <dbReference type="ARBA" id="ARBA00022989"/>
    </source>
</evidence>
<feature type="transmembrane region" description="Helical" evidence="6">
    <location>
        <begin position="39"/>
        <end position="61"/>
    </location>
</feature>
<dbReference type="InterPro" id="IPR001123">
    <property type="entry name" value="LeuE-type"/>
</dbReference>
<dbReference type="GO" id="GO:0015171">
    <property type="term" value="F:amino acid transmembrane transporter activity"/>
    <property type="evidence" value="ECO:0007669"/>
    <property type="project" value="TreeGrafter"/>
</dbReference>
<dbReference type="PANTHER" id="PTHR30086">
    <property type="entry name" value="ARGININE EXPORTER PROTEIN ARGO"/>
    <property type="match status" value="1"/>
</dbReference>
<dbReference type="PANTHER" id="PTHR30086:SF20">
    <property type="entry name" value="ARGININE EXPORTER PROTEIN ARGO-RELATED"/>
    <property type="match status" value="1"/>
</dbReference>
<keyword evidence="3 6" id="KW-0812">Transmembrane</keyword>
<evidence type="ECO:0000256" key="6">
    <source>
        <dbReference type="SAM" id="Phobius"/>
    </source>
</evidence>
<evidence type="ECO:0008006" key="9">
    <source>
        <dbReference type="Google" id="ProtNLM"/>
    </source>
</evidence>
<organism evidence="7 8">
    <name type="scientific">Rhodovulum sulfidophilum</name>
    <name type="common">Rhodobacter sulfidophilus</name>
    <dbReference type="NCBI Taxonomy" id="35806"/>
    <lineage>
        <taxon>Bacteria</taxon>
        <taxon>Pseudomonadati</taxon>
        <taxon>Pseudomonadota</taxon>
        <taxon>Alphaproteobacteria</taxon>
        <taxon>Rhodobacterales</taxon>
        <taxon>Paracoccaceae</taxon>
        <taxon>Rhodovulum</taxon>
    </lineage>
</organism>
<dbReference type="EMBL" id="QFPW01000001">
    <property type="protein sequence ID" value="PZQ52562.1"/>
    <property type="molecule type" value="Genomic_DNA"/>
</dbReference>
<dbReference type="AlphaFoldDB" id="A0A2W5NGB9"/>
<feature type="transmembrane region" description="Helical" evidence="6">
    <location>
        <begin position="108"/>
        <end position="133"/>
    </location>
</feature>
<evidence type="ECO:0000256" key="1">
    <source>
        <dbReference type="ARBA" id="ARBA00004651"/>
    </source>
</evidence>
<evidence type="ECO:0000256" key="3">
    <source>
        <dbReference type="ARBA" id="ARBA00022692"/>
    </source>
</evidence>
<dbReference type="GO" id="GO:0033228">
    <property type="term" value="P:cysteine export across plasma membrane"/>
    <property type="evidence" value="ECO:0007669"/>
    <property type="project" value="TreeGrafter"/>
</dbReference>
<keyword evidence="4 6" id="KW-1133">Transmembrane helix</keyword>
<sequence length="197" mass="20822">MSFDTLAALTLFAFVGAITPGPNNIMIMASGANFGLRRSLPHALGIAVGCGIMVFLSGLGLTGLFEVFPLALTVMRGASVVYLLYLAWRLATAAAPEAGGEARRPLSFLGAALFQWVNPKAWALVLVAIAAYLPQPSPAPALAAGLIFVVVSLPSVLIWAKLGEGLRHVLADRRRLRIFNATMACLLLASLWPILRG</sequence>
<evidence type="ECO:0000256" key="5">
    <source>
        <dbReference type="ARBA" id="ARBA00023136"/>
    </source>
</evidence>
<proteinExistence type="predicted"/>
<comment type="subcellular location">
    <subcellularLocation>
        <location evidence="1">Cell membrane</location>
        <topology evidence="1">Multi-pass membrane protein</topology>
    </subcellularLocation>
</comment>
<feature type="transmembrane region" description="Helical" evidence="6">
    <location>
        <begin position="67"/>
        <end position="88"/>
    </location>
</feature>
<gene>
    <name evidence="7" type="ORF">DI556_02625</name>
</gene>
<dbReference type="Proteomes" id="UP000249185">
    <property type="component" value="Unassembled WGS sequence"/>
</dbReference>
<dbReference type="GO" id="GO:0005886">
    <property type="term" value="C:plasma membrane"/>
    <property type="evidence" value="ECO:0007669"/>
    <property type="project" value="UniProtKB-SubCell"/>
</dbReference>
<feature type="transmembrane region" description="Helical" evidence="6">
    <location>
        <begin position="139"/>
        <end position="158"/>
    </location>
</feature>
<keyword evidence="2" id="KW-1003">Cell membrane</keyword>
<name>A0A2W5NGB9_RHOSU</name>
<keyword evidence="5 6" id="KW-0472">Membrane</keyword>
<protein>
    <recommendedName>
        <fullName evidence="9">LysE family translocator</fullName>
    </recommendedName>
</protein>
<reference evidence="7 8" key="1">
    <citation type="submission" date="2017-08" db="EMBL/GenBank/DDBJ databases">
        <title>Infants hospitalized years apart are colonized by the same room-sourced microbial strains.</title>
        <authorList>
            <person name="Brooks B."/>
            <person name="Olm M.R."/>
            <person name="Firek B.A."/>
            <person name="Baker R."/>
            <person name="Thomas B.C."/>
            <person name="Morowitz M.J."/>
            <person name="Banfield J.F."/>
        </authorList>
    </citation>
    <scope>NUCLEOTIDE SEQUENCE [LARGE SCALE GENOMIC DNA]</scope>
    <source>
        <strain evidence="7">S2_005_002_R2_34</strain>
    </source>
</reference>
<comment type="caution">
    <text evidence="7">The sequence shown here is derived from an EMBL/GenBank/DDBJ whole genome shotgun (WGS) entry which is preliminary data.</text>
</comment>
<accession>A0A2W5NGB9</accession>
<feature type="transmembrane region" description="Helical" evidence="6">
    <location>
        <begin position="6"/>
        <end position="27"/>
    </location>
</feature>